<dbReference type="SUPFAM" id="SSF103473">
    <property type="entry name" value="MFS general substrate transporter"/>
    <property type="match status" value="1"/>
</dbReference>
<dbReference type="GO" id="GO:0005886">
    <property type="term" value="C:plasma membrane"/>
    <property type="evidence" value="ECO:0007669"/>
    <property type="project" value="UniProtKB-SubCell"/>
</dbReference>
<evidence type="ECO:0000313" key="8">
    <source>
        <dbReference type="EMBL" id="GDY54567.1"/>
    </source>
</evidence>
<keyword evidence="4 6" id="KW-1133">Transmembrane helix</keyword>
<evidence type="ECO:0000313" key="9">
    <source>
        <dbReference type="Proteomes" id="UP000301309"/>
    </source>
</evidence>
<gene>
    <name evidence="8" type="ORF">SVIO_051900</name>
</gene>
<evidence type="ECO:0000259" key="7">
    <source>
        <dbReference type="PROSITE" id="PS50850"/>
    </source>
</evidence>
<dbReference type="Gene3D" id="1.20.1250.20">
    <property type="entry name" value="MFS general substrate transporter like domains"/>
    <property type="match status" value="1"/>
</dbReference>
<proteinExistence type="predicted"/>
<dbReference type="InterPro" id="IPR050189">
    <property type="entry name" value="MFS_Efflux_Transporters"/>
</dbReference>
<evidence type="ECO:0000256" key="3">
    <source>
        <dbReference type="ARBA" id="ARBA00022692"/>
    </source>
</evidence>
<keyword evidence="2" id="KW-1003">Cell membrane</keyword>
<dbReference type="InterPro" id="IPR036259">
    <property type="entry name" value="MFS_trans_sf"/>
</dbReference>
<feature type="transmembrane region" description="Helical" evidence="6">
    <location>
        <begin position="42"/>
        <end position="63"/>
    </location>
</feature>
<evidence type="ECO:0000256" key="1">
    <source>
        <dbReference type="ARBA" id="ARBA00004651"/>
    </source>
</evidence>
<feature type="domain" description="Major facilitator superfamily (MFS) profile" evidence="7">
    <location>
        <begin position="4"/>
        <end position="99"/>
    </location>
</feature>
<dbReference type="EMBL" id="BJHW01000001">
    <property type="protein sequence ID" value="GDY54567.1"/>
    <property type="molecule type" value="Genomic_DNA"/>
</dbReference>
<sequence length="99" mass="10558">MPLAVYVLGLSVFALGTSEFMLSGLLQPVARDMGVSIPTAGLLISAFAIGMVVGAPVLAAATLRLPRRTTLMALLAVFGLGQIAGRWRRRTRCCSRPEW</sequence>
<reference evidence="8 9" key="1">
    <citation type="journal article" date="2020" name="Int. J. Syst. Evol. Microbiol.">
        <title>Reclassification of Streptomyces castelarensis and Streptomyces sporoclivatus as later heterotypic synonyms of Streptomyces antimycoticus.</title>
        <authorList>
            <person name="Komaki H."/>
            <person name="Tamura T."/>
        </authorList>
    </citation>
    <scope>NUCLEOTIDE SEQUENCE [LARGE SCALE GENOMIC DNA]</scope>
    <source>
        <strain evidence="8 9">NBRC 13459</strain>
    </source>
</reference>
<dbReference type="Pfam" id="PF07690">
    <property type="entry name" value="MFS_1"/>
    <property type="match status" value="1"/>
</dbReference>
<evidence type="ECO:0000256" key="2">
    <source>
        <dbReference type="ARBA" id="ARBA00022475"/>
    </source>
</evidence>
<evidence type="ECO:0000256" key="4">
    <source>
        <dbReference type="ARBA" id="ARBA00022989"/>
    </source>
</evidence>
<dbReference type="PROSITE" id="PS50850">
    <property type="entry name" value="MFS"/>
    <property type="match status" value="1"/>
</dbReference>
<accession>A0A4D4L7D8</accession>
<keyword evidence="3 6" id="KW-0812">Transmembrane</keyword>
<evidence type="ECO:0000256" key="5">
    <source>
        <dbReference type="ARBA" id="ARBA00023136"/>
    </source>
</evidence>
<feature type="transmembrane region" description="Helical" evidence="6">
    <location>
        <begin position="70"/>
        <end position="87"/>
    </location>
</feature>
<dbReference type="PANTHER" id="PTHR43124">
    <property type="entry name" value="PURINE EFFLUX PUMP PBUE"/>
    <property type="match status" value="1"/>
</dbReference>
<name>A0A4D4L7D8_STRVO</name>
<keyword evidence="5 6" id="KW-0472">Membrane</keyword>
<dbReference type="InterPro" id="IPR020846">
    <property type="entry name" value="MFS_dom"/>
</dbReference>
<dbReference type="GO" id="GO:0022857">
    <property type="term" value="F:transmembrane transporter activity"/>
    <property type="evidence" value="ECO:0007669"/>
    <property type="project" value="InterPro"/>
</dbReference>
<keyword evidence="9" id="KW-1185">Reference proteome</keyword>
<comment type="caution">
    <text evidence="8">The sequence shown here is derived from an EMBL/GenBank/DDBJ whole genome shotgun (WGS) entry which is preliminary data.</text>
</comment>
<dbReference type="Proteomes" id="UP000301309">
    <property type="component" value="Unassembled WGS sequence"/>
</dbReference>
<comment type="subcellular location">
    <subcellularLocation>
        <location evidence="1">Cell membrane</location>
        <topology evidence="1">Multi-pass membrane protein</topology>
    </subcellularLocation>
</comment>
<dbReference type="InterPro" id="IPR011701">
    <property type="entry name" value="MFS"/>
</dbReference>
<organism evidence="8 9">
    <name type="scientific">Streptomyces violaceusniger</name>
    <dbReference type="NCBI Taxonomy" id="68280"/>
    <lineage>
        <taxon>Bacteria</taxon>
        <taxon>Bacillati</taxon>
        <taxon>Actinomycetota</taxon>
        <taxon>Actinomycetes</taxon>
        <taxon>Kitasatosporales</taxon>
        <taxon>Streptomycetaceae</taxon>
        <taxon>Streptomyces</taxon>
        <taxon>Streptomyces violaceusniger group</taxon>
    </lineage>
</organism>
<dbReference type="AlphaFoldDB" id="A0A4D4L7D8"/>
<protein>
    <recommendedName>
        <fullName evidence="7">Major facilitator superfamily (MFS) profile domain-containing protein</fullName>
    </recommendedName>
</protein>
<dbReference type="PANTHER" id="PTHR43124:SF3">
    <property type="entry name" value="CHLORAMPHENICOL EFFLUX PUMP RV0191"/>
    <property type="match status" value="1"/>
</dbReference>
<evidence type="ECO:0000256" key="6">
    <source>
        <dbReference type="SAM" id="Phobius"/>
    </source>
</evidence>